<accession>A0A9D4JQU5</accession>
<proteinExistence type="predicted"/>
<sequence length="117" mass="13164">MSSQEAIDSPWPKRCTHTNRPEQRPGVLQMGQNTTKLIKFSIRQAKTIMFLGADIGNDHDLVLTTIKLKLKNIRITKNISIIFDLAPRIFRDSSGILEFAAVNIADIDMETIANNIN</sequence>
<dbReference type="Proteomes" id="UP000828390">
    <property type="component" value="Unassembled WGS sequence"/>
</dbReference>
<keyword evidence="3" id="KW-1185">Reference proteome</keyword>
<feature type="region of interest" description="Disordered" evidence="1">
    <location>
        <begin position="1"/>
        <end position="27"/>
    </location>
</feature>
<evidence type="ECO:0000313" key="2">
    <source>
        <dbReference type="EMBL" id="KAH3817473.1"/>
    </source>
</evidence>
<reference evidence="2" key="1">
    <citation type="journal article" date="2019" name="bioRxiv">
        <title>The Genome of the Zebra Mussel, Dreissena polymorpha: A Resource for Invasive Species Research.</title>
        <authorList>
            <person name="McCartney M.A."/>
            <person name="Auch B."/>
            <person name="Kono T."/>
            <person name="Mallez S."/>
            <person name="Zhang Y."/>
            <person name="Obille A."/>
            <person name="Becker A."/>
            <person name="Abrahante J.E."/>
            <person name="Garbe J."/>
            <person name="Badalamenti J.P."/>
            <person name="Herman A."/>
            <person name="Mangelson H."/>
            <person name="Liachko I."/>
            <person name="Sullivan S."/>
            <person name="Sone E.D."/>
            <person name="Koren S."/>
            <person name="Silverstein K.A.T."/>
            <person name="Beckman K.B."/>
            <person name="Gohl D.M."/>
        </authorList>
    </citation>
    <scope>NUCLEOTIDE SEQUENCE</scope>
    <source>
        <strain evidence="2">Duluth1</strain>
        <tissue evidence="2">Whole animal</tissue>
    </source>
</reference>
<dbReference type="EMBL" id="JAIWYP010000005">
    <property type="protein sequence ID" value="KAH3817473.1"/>
    <property type="molecule type" value="Genomic_DNA"/>
</dbReference>
<reference evidence="2" key="2">
    <citation type="submission" date="2020-11" db="EMBL/GenBank/DDBJ databases">
        <authorList>
            <person name="McCartney M.A."/>
            <person name="Auch B."/>
            <person name="Kono T."/>
            <person name="Mallez S."/>
            <person name="Becker A."/>
            <person name="Gohl D.M."/>
            <person name="Silverstein K.A.T."/>
            <person name="Koren S."/>
            <person name="Bechman K.B."/>
            <person name="Herman A."/>
            <person name="Abrahante J.E."/>
            <person name="Garbe J."/>
        </authorList>
    </citation>
    <scope>NUCLEOTIDE SEQUENCE</scope>
    <source>
        <strain evidence="2">Duluth1</strain>
        <tissue evidence="2">Whole animal</tissue>
    </source>
</reference>
<gene>
    <name evidence="2" type="ORF">DPMN_119009</name>
</gene>
<evidence type="ECO:0000256" key="1">
    <source>
        <dbReference type="SAM" id="MobiDB-lite"/>
    </source>
</evidence>
<evidence type="ECO:0000313" key="3">
    <source>
        <dbReference type="Proteomes" id="UP000828390"/>
    </source>
</evidence>
<name>A0A9D4JQU5_DREPO</name>
<protein>
    <submittedName>
        <fullName evidence="2">Uncharacterized protein</fullName>
    </submittedName>
</protein>
<organism evidence="2 3">
    <name type="scientific">Dreissena polymorpha</name>
    <name type="common">Zebra mussel</name>
    <name type="synonym">Mytilus polymorpha</name>
    <dbReference type="NCBI Taxonomy" id="45954"/>
    <lineage>
        <taxon>Eukaryota</taxon>
        <taxon>Metazoa</taxon>
        <taxon>Spiralia</taxon>
        <taxon>Lophotrochozoa</taxon>
        <taxon>Mollusca</taxon>
        <taxon>Bivalvia</taxon>
        <taxon>Autobranchia</taxon>
        <taxon>Heteroconchia</taxon>
        <taxon>Euheterodonta</taxon>
        <taxon>Imparidentia</taxon>
        <taxon>Neoheterodontei</taxon>
        <taxon>Myida</taxon>
        <taxon>Dreissenoidea</taxon>
        <taxon>Dreissenidae</taxon>
        <taxon>Dreissena</taxon>
    </lineage>
</organism>
<dbReference type="AlphaFoldDB" id="A0A9D4JQU5"/>
<comment type="caution">
    <text evidence="2">The sequence shown here is derived from an EMBL/GenBank/DDBJ whole genome shotgun (WGS) entry which is preliminary data.</text>
</comment>